<accession>A0A7M1RSM6</accession>
<dbReference type="EMBL" id="MT774402">
    <property type="protein sequence ID" value="QOR57328.1"/>
    <property type="molecule type" value="Genomic_DNA"/>
</dbReference>
<organism evidence="2 3">
    <name type="scientific">uncultured phage cr7_1</name>
    <dbReference type="NCBI Taxonomy" id="2772086"/>
    <lineage>
        <taxon>Viruses</taxon>
        <taxon>Duplodnaviria</taxon>
        <taxon>Heunggongvirae</taxon>
        <taxon>Uroviricota</taxon>
        <taxon>Caudoviricetes</taxon>
        <taxon>Crassvirales</taxon>
        <taxon>Suoliviridae</taxon>
        <taxon>Oafivirinae</taxon>
        <taxon>Burzaovirus</taxon>
        <taxon>Burzaovirus coli</taxon>
    </lineage>
</organism>
<dbReference type="InterPro" id="IPR057889">
    <property type="entry name" value="crAss_MUZ_N"/>
</dbReference>
<sequence>MDTNTEPQINSFAGGLNSDDDLSVVATNLYIDARNIKISSYRGGEGRDNRHGSLMPVLGVKLAGSFAGESNKVVATGSIRDYGVVVCIDENENRLKIYSFKNAIGGTVHDLDFNNILKRSLVANAPLLPLDKGLKYPDVFDIQLNYESENNIKLYLADSIHPIMVFNISNDFLYDDLNKCLSYPEAVCKPPIFEEYVPGKIEFGVVSYCYLLYNRYGIHTGASIQCLQIPIGNYDFDSKYVKCGGKQGSISNCGVKISIQIPSNYWHLDYIKVFRVQYTQNGLMPIVSVIYDAKVDFNEQDSTDIVINDVGNDPIEHISVEELNSLQGVRIIPNSLASKDGFLFAANTKTILTTIKDFDKWDARAFRFNYLNTSTLTDVNGNNSFIIDAHGKDIEDDSVAVPPFDHDCYDGTYNNINKEASLYSANFVFDSEYRWVGGSGKNIEWRFVISSLVEDSCIKENNTRKIGTLYNYSQKENILQNYVFYIDKNFKPSIILKAEFDPGINKNTWLIKSLRRNEIYRYGIVLYDKYCQASSVKWIADIRTPNVTEEGFLLMSSNTIVNGKCYELVIRNLGIQFMVKSLPEGCTGYQIVRCARHESDIATISQGVLSSPVSNAYSRQYEGKNNEYYVTKYHMFCPTGFLTTNKFIEGYDVHNLLVGDGGDLASQCMTNIDNDKLLQFVSKEVCYQPESFKQFTKDKKYYLQKLSFLFGARGDHKFNDDLYDSPKNGGANTDYGMLIGYNDRRNFKFVIPCISNCAVELFTGPKDNGDARGTFHVNDIDVKNDIVKSSTICYLDAPYNPSYFYRTNPLSYKNKGITMIGSKIDHASIGGLGYDRPYSYALIKDCILNFDRLYNNDDLSANKRKEKSGKFIIQKAFAYIKLYEQSAGVLDFFDGNFASNDDWFGKSLINYILDFLLVDQIKWDLAFKRNFNKDNNELASSKTYTNYAISSGGALFTNMITGGICNDTNGNIFELFGNYSGGFKGDGTHAKFNKNACFGTGGKCLLLSCLYKENGTAGAFSYYYPKNGNYYDSLEEELYLTESSDFGMITKVIRPTLLGTYLTNLRLQTTPYGGYSFTNRLTNIYYGDGNYFESENKWNTVFDGDCHVETFEYTSMHKVYGAYTKNGKDELQFPNTHMITYSIPTESNIWCKFQHGWTLSSSARDNYASFIQSEPCEITEAYVQKEPEYVYNSVYSVLNTSMPFAAYDDLNPQDYNKTIDTRVYYSDLKQNDEIIDSWCKFRSSNFIDVDLEYGPITDICTFKNVLTFFLEQSFGVLSVNDRSVATDNSGQNIVLGTGGVLDRYDYYSNTYGMHKQQFCSVCTTGGLYWFDSHNNVICLFDGLSVVLLSKQGKVLNILNKYKKNDNFKVFYNNRYNEVVFNILSDDMQIVYNEMLGKFTSTLTIPFDGAILFFNGEYLVKKNDTVCVYLYDYLDESPKSTNQLLLSSYVKYVVAQLPLVTKVFDNQEIVTYENLLLQDVIRDNDDYFSKNHKYTWLTESLKIESSLEELITLRENNHRFVIPRADGLFGNRARGKVMICSIEDIKPNPAMAIQYIITKYRLSWS</sequence>
<keyword evidence="3" id="KW-1185">Reference proteome</keyword>
<reference evidence="2 3" key="1">
    <citation type="submission" date="2020-07" db="EMBL/GenBank/DDBJ databases">
        <title>Taxonomic proposal: Crassvirales, a new order of highly abundant and diverse bacterial viruses.</title>
        <authorList>
            <person name="Shkoporov A.N."/>
            <person name="Stockdale S.R."/>
            <person name="Guerin E."/>
            <person name="Ross R.P."/>
            <person name="Hill C."/>
        </authorList>
    </citation>
    <scope>NUCLEOTIDE SEQUENCE [LARGE SCALE GENOMIC DNA]</scope>
</reference>
<dbReference type="RefSeq" id="YP_010112780.1">
    <property type="nucleotide sequence ID" value="NC_055895.1"/>
</dbReference>
<name>A0A7M1RSM6_9CAUD</name>
<dbReference type="KEGG" id="vg:65131265"/>
<feature type="domain" description="Crassvirus muzzle protein N-terminal region" evidence="1">
    <location>
        <begin position="930"/>
        <end position="1401"/>
    </location>
</feature>
<evidence type="ECO:0000313" key="3">
    <source>
        <dbReference type="Proteomes" id="UP000593599"/>
    </source>
</evidence>
<dbReference type="Pfam" id="PF25731">
    <property type="entry name" value="crAss_MUZ"/>
    <property type="match status" value="2"/>
</dbReference>
<dbReference type="Proteomes" id="UP000593599">
    <property type="component" value="Segment"/>
</dbReference>
<evidence type="ECO:0000313" key="2">
    <source>
        <dbReference type="EMBL" id="QOR57328.1"/>
    </source>
</evidence>
<feature type="domain" description="Crassvirus muzzle protein N-terminal region" evidence="1">
    <location>
        <begin position="8"/>
        <end position="711"/>
    </location>
</feature>
<evidence type="ECO:0000259" key="1">
    <source>
        <dbReference type="Pfam" id="PF25731"/>
    </source>
</evidence>
<dbReference type="GeneID" id="65131265"/>
<proteinExistence type="predicted"/>
<protein>
    <submittedName>
        <fullName evidence="2">Stabilization protein</fullName>
    </submittedName>
</protein>